<comment type="caution">
    <text evidence="2">The sequence shown here is derived from an EMBL/GenBank/DDBJ whole genome shotgun (WGS) entry which is preliminary data.</text>
</comment>
<gene>
    <name evidence="2" type="ORF">PPNO1_LOCUS7998</name>
</gene>
<dbReference type="AlphaFoldDB" id="A0A9P1MD07"/>
<evidence type="ECO:0000313" key="2">
    <source>
        <dbReference type="EMBL" id="CAI4218410.1"/>
    </source>
</evidence>
<evidence type="ECO:0000313" key="3">
    <source>
        <dbReference type="Proteomes" id="UP000838763"/>
    </source>
</evidence>
<accession>A0A9P1MD07</accession>
<reference evidence="2" key="1">
    <citation type="submission" date="2022-11" db="EMBL/GenBank/DDBJ databases">
        <authorList>
            <person name="Scott C."/>
            <person name="Bruce N."/>
        </authorList>
    </citation>
    <scope>NUCLEOTIDE SEQUENCE</scope>
</reference>
<name>A0A9P1MD07_9PEZI</name>
<proteinExistence type="predicted"/>
<protein>
    <submittedName>
        <fullName evidence="2">Uncharacterized protein</fullName>
    </submittedName>
</protein>
<dbReference type="Proteomes" id="UP000838763">
    <property type="component" value="Unassembled WGS sequence"/>
</dbReference>
<organism evidence="2 3">
    <name type="scientific">Parascedosporium putredinis</name>
    <dbReference type="NCBI Taxonomy" id="1442378"/>
    <lineage>
        <taxon>Eukaryota</taxon>
        <taxon>Fungi</taxon>
        <taxon>Dikarya</taxon>
        <taxon>Ascomycota</taxon>
        <taxon>Pezizomycotina</taxon>
        <taxon>Sordariomycetes</taxon>
        <taxon>Hypocreomycetidae</taxon>
        <taxon>Microascales</taxon>
        <taxon>Microascaceae</taxon>
        <taxon>Parascedosporium</taxon>
    </lineage>
</organism>
<dbReference type="OrthoDB" id="5326346at2759"/>
<sequence>MDQFSETRSLVMDPDGDILAILRIPSTPFAPWDNNEEKEAASESEVPNSPTEESYIAPSEDDPPRRLR</sequence>
<keyword evidence="3" id="KW-1185">Reference proteome</keyword>
<dbReference type="EMBL" id="CALLCH030000018">
    <property type="protein sequence ID" value="CAI4218410.1"/>
    <property type="molecule type" value="Genomic_DNA"/>
</dbReference>
<feature type="region of interest" description="Disordered" evidence="1">
    <location>
        <begin position="27"/>
        <end position="68"/>
    </location>
</feature>
<evidence type="ECO:0000256" key="1">
    <source>
        <dbReference type="SAM" id="MobiDB-lite"/>
    </source>
</evidence>